<dbReference type="InParanoid" id="A0A0D2WXX2"/>
<accession>A0A0D2WXX2</accession>
<evidence type="ECO:0000313" key="3">
    <source>
        <dbReference type="Proteomes" id="UP000008743"/>
    </source>
</evidence>
<evidence type="ECO:0000313" key="2">
    <source>
        <dbReference type="EMBL" id="KJE97683.1"/>
    </source>
</evidence>
<dbReference type="EMBL" id="KE346375">
    <property type="protein sequence ID" value="KJE97683.1"/>
    <property type="molecule type" value="Genomic_DNA"/>
</dbReference>
<evidence type="ECO:0000256" key="1">
    <source>
        <dbReference type="SAM" id="MobiDB-lite"/>
    </source>
</evidence>
<dbReference type="SUPFAM" id="SSF50978">
    <property type="entry name" value="WD40 repeat-like"/>
    <property type="match status" value="1"/>
</dbReference>
<feature type="region of interest" description="Disordered" evidence="1">
    <location>
        <begin position="36"/>
        <end position="85"/>
    </location>
</feature>
<dbReference type="AlphaFoldDB" id="A0A0D2WXX2"/>
<organism evidence="2 3">
    <name type="scientific">Capsaspora owczarzaki (strain ATCC 30864)</name>
    <dbReference type="NCBI Taxonomy" id="595528"/>
    <lineage>
        <taxon>Eukaryota</taxon>
        <taxon>Filasterea</taxon>
        <taxon>Capsaspora</taxon>
    </lineage>
</organism>
<feature type="compositionally biased region" description="Low complexity" evidence="1">
    <location>
        <begin position="49"/>
        <end position="58"/>
    </location>
</feature>
<dbReference type="Proteomes" id="UP000008743">
    <property type="component" value="Unassembled WGS sequence"/>
</dbReference>
<name>A0A0D2WXX2_CAPO3</name>
<dbReference type="RefSeq" id="XP_004342863.1">
    <property type="nucleotide sequence ID" value="XM_004342814.2"/>
</dbReference>
<dbReference type="InterPro" id="IPR015943">
    <property type="entry name" value="WD40/YVTN_repeat-like_dom_sf"/>
</dbReference>
<protein>
    <submittedName>
        <fullName evidence="2">Uncharacterized protein</fullName>
    </submittedName>
</protein>
<gene>
    <name evidence="2" type="ORF">CAOG_007790</name>
</gene>
<proteinExistence type="predicted"/>
<sequence length="708" mass="75603">MKPRSPDSPANLLHELLVARELSAQPCYGASSLLRASQRPIEVPPPQAPQSSQAQSQARATDDDPASDLTGPAKPATPNGLPRTFVRLPTLTRAPRAQQRHVYPPARNAACCAPVQHATSTAMLERLGAVTNAGLVAAVASTAKRLAKTSSIATTSASAPGTTAAAGAELAGASHPPPTTFNAMQWWTLPDAPPLLPKSVTFVCEPVRDDLLAVHDGPVVALFQTSGSSTKDVHSVTFSHNVSLIAPCYGWANSHQMVCTGDHGELVIADLQHCAITAAPPFNDLRHPSIFVDCQVNEQATAVLTSCADSTLCMFDLRSFEEILTIRLKRGLISSAAKFVPGSDELVVCTAGSSALLFDIRNLSGPVLQSRDSSSALPLATLTMTEEASFGQRPPSSRHARTHSSSSTEMSPEVGAFASRGRSPSPNFASPNAAAHRSWSPSSMSPTRSPPARSPTLSPSNSNDHLSALPTDDRRFTASWLTTSRTASMPAPPGAHVAPCSRHIGEFFDMNQSTDEQYDKALKMYVRPFTGHDPHAHIDALNVSRDGRFLITSTVTGEHKAWNLSTCKGLLTLQHQHASSFSGTSSMRGRDERSVCPILSRDNGLFVAAKTDNSLEFWDSSFLFGHSVKTGWMDDGSRESFRTSNVLAPRVVHIPNAGKRSAPVGPAAATRSISIALNHNSTRFVWSNNSAGAFRCFSQSDLDWKTES</sequence>
<reference evidence="3" key="1">
    <citation type="submission" date="2011-02" db="EMBL/GenBank/DDBJ databases">
        <title>The Genome Sequence of Capsaspora owczarzaki ATCC 30864.</title>
        <authorList>
            <person name="Russ C."/>
            <person name="Cuomo C."/>
            <person name="Burger G."/>
            <person name="Gray M.W."/>
            <person name="Holland P.W.H."/>
            <person name="King N."/>
            <person name="Lang F.B.F."/>
            <person name="Roger A.J."/>
            <person name="Ruiz-Trillo I."/>
            <person name="Young S.K."/>
            <person name="Zeng Q."/>
            <person name="Gargeya S."/>
            <person name="Alvarado L."/>
            <person name="Berlin A."/>
            <person name="Chapman S.B."/>
            <person name="Chen Z."/>
            <person name="Freedman E."/>
            <person name="Gellesch M."/>
            <person name="Goldberg J."/>
            <person name="Griggs A."/>
            <person name="Gujja S."/>
            <person name="Heilman E."/>
            <person name="Heiman D."/>
            <person name="Howarth C."/>
            <person name="Mehta T."/>
            <person name="Neiman D."/>
            <person name="Pearson M."/>
            <person name="Roberts A."/>
            <person name="Saif S."/>
            <person name="Shea T."/>
            <person name="Shenoy N."/>
            <person name="Sisk P."/>
            <person name="Stolte C."/>
            <person name="Sykes S."/>
            <person name="White J."/>
            <person name="Yandava C."/>
            <person name="Haas B."/>
            <person name="Nusbaum C."/>
            <person name="Birren B."/>
        </authorList>
    </citation>
    <scope>NUCLEOTIDE SEQUENCE</scope>
    <source>
        <strain evidence="3">ATCC 30864</strain>
    </source>
</reference>
<dbReference type="Gene3D" id="2.130.10.10">
    <property type="entry name" value="YVTN repeat-like/Quinoprotein amine dehydrogenase"/>
    <property type="match status" value="2"/>
</dbReference>
<feature type="region of interest" description="Disordered" evidence="1">
    <location>
        <begin position="386"/>
        <end position="474"/>
    </location>
</feature>
<feature type="compositionally biased region" description="Low complexity" evidence="1">
    <location>
        <begin position="423"/>
        <end position="447"/>
    </location>
</feature>
<keyword evidence="3" id="KW-1185">Reference proteome</keyword>
<dbReference type="InterPro" id="IPR036322">
    <property type="entry name" value="WD40_repeat_dom_sf"/>
</dbReference>